<proteinExistence type="predicted"/>
<evidence type="ECO:0000256" key="1">
    <source>
        <dbReference type="SAM" id="MobiDB-lite"/>
    </source>
</evidence>
<evidence type="ECO:0000313" key="3">
    <source>
        <dbReference type="Proteomes" id="UP000789595"/>
    </source>
</evidence>
<dbReference type="Proteomes" id="UP000789595">
    <property type="component" value="Unassembled WGS sequence"/>
</dbReference>
<comment type="caution">
    <text evidence="2">The sequence shown here is derived from an EMBL/GenBank/DDBJ whole genome shotgun (WGS) entry which is preliminary data.</text>
</comment>
<gene>
    <name evidence="2" type="ORF">PECAL_3P21860</name>
</gene>
<accession>A0A8J2WY49</accession>
<sequence length="373" mass="40135">MSTTAGDEQRYGPTTTLEEGANSGDFGASGVARLLRLVSRPLNVSVLAGRHSVQITLRDYLRAKSGGGANQGFRARIAEFTGGATQRIIVALRGDLSENETLRETVARAKDPRAFDEAGPAARAALVNEVAAEEPTLALVRQALRIAPACGDDDVTTFFAATIQSEMTAVIPSFSMVKLIPFLLLLQGLAQNCANWVVFPATMLILQKLGLLTGDLDQDRALLKEWGLALLAQLPNRVLWEALTFMSGEPGRIAKADATFRRIFRRWNRRTRRRLSNTQYRKLMSTSFAADLRLFVNAIGGQGVGQLGTWLQFHQVPRAASAAVAAGVVVGALGDAATPEIVAGLIACRTDQILPAIEAYLKARPGLVRGDVD</sequence>
<dbReference type="EMBL" id="CAKKNE010000003">
    <property type="protein sequence ID" value="CAH0372204.1"/>
    <property type="molecule type" value="Genomic_DNA"/>
</dbReference>
<feature type="region of interest" description="Disordered" evidence="1">
    <location>
        <begin position="1"/>
        <end position="23"/>
    </location>
</feature>
<feature type="compositionally biased region" description="Polar residues" evidence="1">
    <location>
        <begin position="1"/>
        <end position="17"/>
    </location>
</feature>
<dbReference type="AlphaFoldDB" id="A0A8J2WY49"/>
<keyword evidence="3" id="KW-1185">Reference proteome</keyword>
<evidence type="ECO:0000313" key="2">
    <source>
        <dbReference type="EMBL" id="CAH0372204.1"/>
    </source>
</evidence>
<protein>
    <submittedName>
        <fullName evidence="2">Uncharacterized protein</fullName>
    </submittedName>
</protein>
<organism evidence="2 3">
    <name type="scientific">Pelagomonas calceolata</name>
    <dbReference type="NCBI Taxonomy" id="35677"/>
    <lineage>
        <taxon>Eukaryota</taxon>
        <taxon>Sar</taxon>
        <taxon>Stramenopiles</taxon>
        <taxon>Ochrophyta</taxon>
        <taxon>Pelagophyceae</taxon>
        <taxon>Pelagomonadales</taxon>
        <taxon>Pelagomonadaceae</taxon>
        <taxon>Pelagomonas</taxon>
    </lineage>
</organism>
<name>A0A8J2WY49_9STRA</name>
<reference evidence="2" key="1">
    <citation type="submission" date="2021-11" db="EMBL/GenBank/DDBJ databases">
        <authorList>
            <consortium name="Genoscope - CEA"/>
            <person name="William W."/>
        </authorList>
    </citation>
    <scope>NUCLEOTIDE SEQUENCE</scope>
</reference>